<feature type="compositionally biased region" description="Low complexity" evidence="1">
    <location>
        <begin position="88"/>
        <end position="99"/>
    </location>
</feature>
<gene>
    <name evidence="2" type="ORF">PBY51_002218</name>
</gene>
<dbReference type="EMBL" id="JAUZQC010000022">
    <property type="protein sequence ID" value="KAK5851423.1"/>
    <property type="molecule type" value="Genomic_DNA"/>
</dbReference>
<evidence type="ECO:0000313" key="3">
    <source>
        <dbReference type="Proteomes" id="UP001346869"/>
    </source>
</evidence>
<keyword evidence="3" id="KW-1185">Reference proteome</keyword>
<sequence length="287" mass="31667">MDSFTLFRGGKRLVTREEDMTVEKIGHIFQVRTQSMYLTDDHNGAIFPDENGHFQTGTLLDRNHYEVNGEPDTSGPVSQPPPGPVPVPFSFSSTSATSPRMPPPRASGHFGRAFQRSIHVAEVVGNRLLTSRMLVIKFMEIEASVEGIVAKVREALGSEDALTLIDSQGNNVLDSEGTRSSQYWRQNSRKTFVMTEDEFVEFQSGCRAKLSRKAEDSTSAQDVLLEKVVDLKQAAEGLQTIATTVRHLSEVARSHLARPGLQRAKDAIACLVCKAEKPLSHSDEVGR</sequence>
<reference evidence="2 3" key="1">
    <citation type="journal article" date="2023" name="Genes (Basel)">
        <title>Chromosome-Level Genome Assembly and Circadian Gene Repertoire of the Patagonia Blennie Eleginops maclovinus-The Closest Ancestral Proxy of Antarctic Cryonotothenioids.</title>
        <authorList>
            <person name="Cheng C.C."/>
            <person name="Rivera-Colon A.G."/>
            <person name="Minhas B.F."/>
            <person name="Wilson L."/>
            <person name="Rayamajhi N."/>
            <person name="Vargas-Chacoff L."/>
            <person name="Catchen J.M."/>
        </authorList>
    </citation>
    <scope>NUCLEOTIDE SEQUENCE [LARGE SCALE GENOMIC DNA]</scope>
    <source>
        <strain evidence="2">JMC-PN-2008</strain>
    </source>
</reference>
<feature type="compositionally biased region" description="Pro residues" evidence="1">
    <location>
        <begin position="78"/>
        <end position="87"/>
    </location>
</feature>
<reference evidence="2 3" key="2">
    <citation type="journal article" date="2023" name="Mol. Biol. Evol.">
        <title>Genomics of Secondarily Temperate Adaptation in the Only Non-Antarctic Icefish.</title>
        <authorList>
            <person name="Rivera-Colon A.G."/>
            <person name="Rayamajhi N."/>
            <person name="Minhas B.F."/>
            <person name="Madrigal G."/>
            <person name="Bilyk K.T."/>
            <person name="Yoon V."/>
            <person name="Hune M."/>
            <person name="Gregory S."/>
            <person name="Cheng C.H.C."/>
            <person name="Catchen J.M."/>
        </authorList>
    </citation>
    <scope>NUCLEOTIDE SEQUENCE [LARGE SCALE GENOMIC DNA]</scope>
    <source>
        <strain evidence="2">JMC-PN-2008</strain>
    </source>
</reference>
<protein>
    <submittedName>
        <fullName evidence="2">Uncharacterized protein</fullName>
    </submittedName>
</protein>
<dbReference type="Proteomes" id="UP001346869">
    <property type="component" value="Unassembled WGS sequence"/>
</dbReference>
<dbReference type="AlphaFoldDB" id="A0AAN8ADL8"/>
<organism evidence="2 3">
    <name type="scientific">Eleginops maclovinus</name>
    <name type="common">Patagonian blennie</name>
    <name type="synonym">Eleginus maclovinus</name>
    <dbReference type="NCBI Taxonomy" id="56733"/>
    <lineage>
        <taxon>Eukaryota</taxon>
        <taxon>Metazoa</taxon>
        <taxon>Chordata</taxon>
        <taxon>Craniata</taxon>
        <taxon>Vertebrata</taxon>
        <taxon>Euteleostomi</taxon>
        <taxon>Actinopterygii</taxon>
        <taxon>Neopterygii</taxon>
        <taxon>Teleostei</taxon>
        <taxon>Neoteleostei</taxon>
        <taxon>Acanthomorphata</taxon>
        <taxon>Eupercaria</taxon>
        <taxon>Perciformes</taxon>
        <taxon>Notothenioidei</taxon>
        <taxon>Eleginopidae</taxon>
        <taxon>Eleginops</taxon>
    </lineage>
</organism>
<proteinExistence type="predicted"/>
<evidence type="ECO:0000313" key="2">
    <source>
        <dbReference type="EMBL" id="KAK5851423.1"/>
    </source>
</evidence>
<comment type="caution">
    <text evidence="2">The sequence shown here is derived from an EMBL/GenBank/DDBJ whole genome shotgun (WGS) entry which is preliminary data.</text>
</comment>
<evidence type="ECO:0000256" key="1">
    <source>
        <dbReference type="SAM" id="MobiDB-lite"/>
    </source>
</evidence>
<name>A0AAN8ADL8_ELEMC</name>
<accession>A0AAN8ADL8</accession>
<feature type="region of interest" description="Disordered" evidence="1">
    <location>
        <begin position="66"/>
        <end position="106"/>
    </location>
</feature>